<feature type="coiled-coil region" evidence="2">
    <location>
        <begin position="396"/>
        <end position="570"/>
    </location>
</feature>
<feature type="compositionally biased region" description="Acidic residues" evidence="3">
    <location>
        <begin position="837"/>
        <end position="847"/>
    </location>
</feature>
<dbReference type="InterPro" id="IPR011992">
    <property type="entry name" value="EF-hand-dom_pair"/>
</dbReference>
<evidence type="ECO:0000313" key="6">
    <source>
        <dbReference type="Proteomes" id="UP000192223"/>
    </source>
</evidence>
<dbReference type="KEGG" id="apln:108732385"/>
<dbReference type="GO" id="GO:0045296">
    <property type="term" value="F:cadherin binding"/>
    <property type="evidence" value="ECO:0007669"/>
    <property type="project" value="TreeGrafter"/>
</dbReference>
<name>A0A1W4WDX6_AGRPL</name>
<feature type="domain" description="EF-hand" evidence="5">
    <location>
        <begin position="171"/>
        <end position="206"/>
    </location>
</feature>
<dbReference type="RefSeq" id="XP_018318652.1">
    <property type="nucleotide sequence ID" value="XM_018463150.1"/>
</dbReference>
<proteinExistence type="predicted"/>
<evidence type="ECO:0000259" key="5">
    <source>
        <dbReference type="PROSITE" id="PS50222"/>
    </source>
</evidence>
<feature type="compositionally biased region" description="Pro residues" evidence="3">
    <location>
        <begin position="725"/>
        <end position="757"/>
    </location>
</feature>
<dbReference type="PANTHER" id="PTHR11216">
    <property type="entry name" value="EH DOMAIN"/>
    <property type="match status" value="1"/>
</dbReference>
<dbReference type="CDD" id="cd00052">
    <property type="entry name" value="EH"/>
    <property type="match status" value="3"/>
</dbReference>
<protein>
    <submittedName>
        <fullName evidence="7">Epidermal growth factor receptor substrate 15-like 1 isoform X1</fullName>
    </submittedName>
</protein>
<dbReference type="GeneID" id="108732385"/>
<dbReference type="GO" id="GO:0016197">
    <property type="term" value="P:endosomal transport"/>
    <property type="evidence" value="ECO:0007669"/>
    <property type="project" value="TreeGrafter"/>
</dbReference>
<dbReference type="OrthoDB" id="524326at2759"/>
<dbReference type="SUPFAM" id="SSF57997">
    <property type="entry name" value="Tropomyosin"/>
    <property type="match status" value="1"/>
</dbReference>
<dbReference type="Gene3D" id="1.10.287.1490">
    <property type="match status" value="1"/>
</dbReference>
<dbReference type="PROSITE" id="PS50222">
    <property type="entry name" value="EF_HAND_2"/>
    <property type="match status" value="2"/>
</dbReference>
<dbReference type="SMART" id="SM00054">
    <property type="entry name" value="EFh"/>
    <property type="match status" value="2"/>
</dbReference>
<dbReference type="GO" id="GO:0006897">
    <property type="term" value="P:endocytosis"/>
    <property type="evidence" value="ECO:0007669"/>
    <property type="project" value="TreeGrafter"/>
</dbReference>
<evidence type="ECO:0000256" key="1">
    <source>
        <dbReference type="ARBA" id="ARBA00022837"/>
    </source>
</evidence>
<feature type="region of interest" description="Disordered" evidence="3">
    <location>
        <begin position="837"/>
        <end position="897"/>
    </location>
</feature>
<feature type="domain" description="EH" evidence="4">
    <location>
        <begin position="288"/>
        <end position="377"/>
    </location>
</feature>
<feature type="region of interest" description="Disordered" evidence="3">
    <location>
        <begin position="948"/>
        <end position="1010"/>
    </location>
</feature>
<feature type="compositionally biased region" description="Pro residues" evidence="3">
    <location>
        <begin position="248"/>
        <end position="272"/>
    </location>
</feature>
<dbReference type="PROSITE" id="PS50031">
    <property type="entry name" value="EH"/>
    <property type="match status" value="3"/>
</dbReference>
<feature type="compositionally biased region" description="Low complexity" evidence="3">
    <location>
        <begin position="952"/>
        <end position="972"/>
    </location>
</feature>
<dbReference type="InterPro" id="IPR002048">
    <property type="entry name" value="EF_hand_dom"/>
</dbReference>
<dbReference type="FunFam" id="1.10.238.10:FF:000271">
    <property type="entry name" value="Epidermal growth factor receptor substrate 15 homolog"/>
    <property type="match status" value="1"/>
</dbReference>
<feature type="compositionally biased region" description="Low complexity" evidence="3">
    <location>
        <begin position="794"/>
        <end position="812"/>
    </location>
</feature>
<accession>A0A1W4WDX6</accession>
<dbReference type="FunCoup" id="A0A1W4WDX6">
    <property type="interactions" value="116"/>
</dbReference>
<dbReference type="InterPro" id="IPR003903">
    <property type="entry name" value="UIM_dom"/>
</dbReference>
<dbReference type="PROSITE" id="PS00018">
    <property type="entry name" value="EF_HAND_1"/>
    <property type="match status" value="2"/>
</dbReference>
<dbReference type="Pfam" id="PF12763">
    <property type="entry name" value="EH"/>
    <property type="match status" value="3"/>
</dbReference>
<evidence type="ECO:0000313" key="7">
    <source>
        <dbReference type="RefSeq" id="XP_018318652.1"/>
    </source>
</evidence>
<dbReference type="PANTHER" id="PTHR11216:SF176">
    <property type="entry name" value="EPIDERMAL GROWTH FACTOR RECEPTOR PATHWAY SUBSTRATE CLONE 15, ISOFORM A"/>
    <property type="match status" value="1"/>
</dbReference>
<evidence type="ECO:0000256" key="2">
    <source>
        <dbReference type="SAM" id="Coils"/>
    </source>
</evidence>
<dbReference type="AlphaFoldDB" id="A0A1W4WDX6"/>
<evidence type="ECO:0000259" key="4">
    <source>
        <dbReference type="PROSITE" id="PS50031"/>
    </source>
</evidence>
<dbReference type="GO" id="GO:0005509">
    <property type="term" value="F:calcium ion binding"/>
    <property type="evidence" value="ECO:0007669"/>
    <property type="project" value="InterPro"/>
</dbReference>
<dbReference type="Proteomes" id="UP000192223">
    <property type="component" value="Unplaced"/>
</dbReference>
<dbReference type="PROSITE" id="PS50330">
    <property type="entry name" value="UIM"/>
    <property type="match status" value="1"/>
</dbReference>
<sequence length="1061" mass="116207">MAALPSPTQVAGKHSAIYESYYSLVDPNGIGTVGALEAARFLKRSGLSDVVLSRIWDLSDPGARGCLDKAGLFVALKLVSVAQQGRDVNIENILLDTPPPKMGDLPLPKPAKPPLPSNTPLITSIPPTAGVDWTIKPNEREKYDKLFDSLNPSNGLIPGNKVKGVLMDSKLPLETLGKIWDLADQDKDGMLDRHEFIVAMHLVYKALEKHAVPNTLPPELLPPAKRKGSSTTGTPIISRGLDGMKPVVPSPPNVPASHLPPPVARPPPPSVSPQPMTVGPTWVVTTDERAKYDLLFVKSDVDHDGFVSGAEIKNVFLQSGVPQAVLAHIWALCDIKQSGKLNNEQFALAMWLVGRCLKGIEPPPSLTPEMIPPSFRAIKADGIVENNNTTYSNPELDMISKDIEELSREKIALEADIQQKEADIKIKNGEIKSLQVELDTLAATLKQLENQKGEAQKRLNDLRAQRSEVDKELEEVSNALEELKEKVDKLRTQAAEQAEAVASQEAELNSKKQQLESLKQDEQMLEQRKNENAKKLENLTSNLQETQLTISQVKAMITQLQEQTRQMNDAITICDSAIDSNDPNVVPDASLRITPDFRGSEYKKIGLTNGHIKQNGFQEVNDPFSKHNGPVNLNSDFQNDPFKSDPFKNNNGVFDSSQDPFTANFSNKNNNGFQSDPFDSFNTNADRNDPFNAFDGKEEPKKEEDKDPFGCDPFAVLHAPTRDGAPPPRPTSPSPALPPKKSKQPPPRPAPPRPNPPSKLSQNDPFGSAGIHDPFSSSNTGEFADFADFDSKFSDTSSTNFNNTNNKSVSSKYSDATIKSLEFTDDPFRDYRYEDPFDITFDDEPEEATTNTTTEGDRHRPMGSLETLKSNVSNLGTSTSSLKTRTPSESNVSSQWKINTAPWKTTTNSTLDTTDSWKIITETGTGTGTGTSSLPDINKFDVNFDPFGLDTSFSNSGNNNNNNNISKESSSSFDPFGLDSGRQSVPLPTASDPVGSRGGRASAPLNAGKLTLNEDQQLAWAARESLRLEETRKQRQIQEEADLELAIALSKAESQQQTSKK</sequence>
<dbReference type="GO" id="GO:0030132">
    <property type="term" value="C:clathrin coat of coated pit"/>
    <property type="evidence" value="ECO:0007669"/>
    <property type="project" value="TreeGrafter"/>
</dbReference>
<dbReference type="CTD" id="37961"/>
<dbReference type="SUPFAM" id="SSF47473">
    <property type="entry name" value="EF-hand"/>
    <property type="match status" value="3"/>
</dbReference>
<dbReference type="InParanoid" id="A0A1W4WDX6"/>
<dbReference type="InterPro" id="IPR018247">
    <property type="entry name" value="EF_Hand_1_Ca_BS"/>
</dbReference>
<feature type="domain" description="EF-hand" evidence="5">
    <location>
        <begin position="287"/>
        <end position="322"/>
    </location>
</feature>
<dbReference type="SMART" id="SM00726">
    <property type="entry name" value="UIM"/>
    <property type="match status" value="2"/>
</dbReference>
<feature type="domain" description="EH" evidence="4">
    <location>
        <begin position="14"/>
        <end position="113"/>
    </location>
</feature>
<gene>
    <name evidence="7" type="primary">LOC108732385</name>
</gene>
<keyword evidence="2" id="KW-0175">Coiled coil</keyword>
<feature type="domain" description="EH" evidence="4">
    <location>
        <begin position="139"/>
        <end position="227"/>
    </location>
</feature>
<keyword evidence="6" id="KW-1185">Reference proteome</keyword>
<dbReference type="STRING" id="224129.A0A1W4WDX6"/>
<organism evidence="6 7">
    <name type="scientific">Agrilus planipennis</name>
    <name type="common">Emerald ash borer</name>
    <name type="synonym">Agrilus marcopoli</name>
    <dbReference type="NCBI Taxonomy" id="224129"/>
    <lineage>
        <taxon>Eukaryota</taxon>
        <taxon>Metazoa</taxon>
        <taxon>Ecdysozoa</taxon>
        <taxon>Arthropoda</taxon>
        <taxon>Hexapoda</taxon>
        <taxon>Insecta</taxon>
        <taxon>Pterygota</taxon>
        <taxon>Neoptera</taxon>
        <taxon>Endopterygota</taxon>
        <taxon>Coleoptera</taxon>
        <taxon>Polyphaga</taxon>
        <taxon>Elateriformia</taxon>
        <taxon>Buprestoidea</taxon>
        <taxon>Buprestidae</taxon>
        <taxon>Agrilinae</taxon>
        <taxon>Agrilus</taxon>
    </lineage>
</organism>
<reference evidence="7" key="1">
    <citation type="submission" date="2025-08" db="UniProtKB">
        <authorList>
            <consortium name="RefSeq"/>
        </authorList>
    </citation>
    <scope>IDENTIFICATION</scope>
    <source>
        <tissue evidence="7">Entire body</tissue>
    </source>
</reference>
<feature type="compositionally biased region" description="Basic and acidic residues" evidence="3">
    <location>
        <begin position="695"/>
        <end position="709"/>
    </location>
</feature>
<dbReference type="InterPro" id="IPR000261">
    <property type="entry name" value="EH_dom"/>
</dbReference>
<keyword evidence="1" id="KW-0106">Calcium</keyword>
<feature type="compositionally biased region" description="Polar residues" evidence="3">
    <location>
        <begin position="647"/>
        <end position="674"/>
    </location>
</feature>
<feature type="compositionally biased region" description="Polar residues" evidence="3">
    <location>
        <begin position="867"/>
        <end position="897"/>
    </location>
</feature>
<dbReference type="Gene3D" id="1.10.238.10">
    <property type="entry name" value="EF-hand"/>
    <property type="match status" value="3"/>
</dbReference>
<feature type="region of interest" description="Disordered" evidence="3">
    <location>
        <begin position="632"/>
        <end position="817"/>
    </location>
</feature>
<evidence type="ECO:0000256" key="3">
    <source>
        <dbReference type="SAM" id="MobiDB-lite"/>
    </source>
</evidence>
<dbReference type="SMART" id="SM00027">
    <property type="entry name" value="EH"/>
    <property type="match status" value="3"/>
</dbReference>
<feature type="region of interest" description="Disordered" evidence="3">
    <location>
        <begin position="216"/>
        <end position="274"/>
    </location>
</feature>